<gene>
    <name evidence="10" type="ORF">BJ989_002394</name>
</gene>
<evidence type="ECO:0000313" key="11">
    <source>
        <dbReference type="Proteomes" id="UP000544110"/>
    </source>
</evidence>
<keyword evidence="6 7" id="KW-0472">Membrane</keyword>
<evidence type="ECO:0000256" key="3">
    <source>
        <dbReference type="ARBA" id="ARBA00022475"/>
    </source>
</evidence>
<keyword evidence="11" id="KW-1185">Reference proteome</keyword>
<comment type="similarity">
    <text evidence="7">Belongs to the binding-protein-dependent transport system permease family.</text>
</comment>
<evidence type="ECO:0000256" key="8">
    <source>
        <dbReference type="SAM" id="MobiDB-lite"/>
    </source>
</evidence>
<evidence type="ECO:0000259" key="9">
    <source>
        <dbReference type="PROSITE" id="PS50928"/>
    </source>
</evidence>
<dbReference type="GO" id="GO:0055085">
    <property type="term" value="P:transmembrane transport"/>
    <property type="evidence" value="ECO:0007669"/>
    <property type="project" value="InterPro"/>
</dbReference>
<feature type="transmembrane region" description="Helical" evidence="7">
    <location>
        <begin position="173"/>
        <end position="193"/>
    </location>
</feature>
<keyword evidence="5 7" id="KW-1133">Transmembrane helix</keyword>
<feature type="transmembrane region" description="Helical" evidence="7">
    <location>
        <begin position="213"/>
        <end position="232"/>
    </location>
</feature>
<feature type="transmembrane region" description="Helical" evidence="7">
    <location>
        <begin position="60"/>
        <end position="81"/>
    </location>
</feature>
<keyword evidence="4 7" id="KW-0812">Transmembrane</keyword>
<dbReference type="Pfam" id="PF12911">
    <property type="entry name" value="OppC_N"/>
    <property type="match status" value="1"/>
</dbReference>
<dbReference type="RefSeq" id="WP_179518418.1">
    <property type="nucleotide sequence ID" value="NZ_JACCAC010000001.1"/>
</dbReference>
<dbReference type="SUPFAM" id="SSF161098">
    <property type="entry name" value="MetI-like"/>
    <property type="match status" value="1"/>
</dbReference>
<evidence type="ECO:0000256" key="6">
    <source>
        <dbReference type="ARBA" id="ARBA00023136"/>
    </source>
</evidence>
<dbReference type="EMBL" id="JACCAC010000001">
    <property type="protein sequence ID" value="NYG56090.1"/>
    <property type="molecule type" value="Genomic_DNA"/>
</dbReference>
<evidence type="ECO:0000256" key="1">
    <source>
        <dbReference type="ARBA" id="ARBA00004651"/>
    </source>
</evidence>
<dbReference type="InterPro" id="IPR000515">
    <property type="entry name" value="MetI-like"/>
</dbReference>
<dbReference type="Gene3D" id="1.10.3720.10">
    <property type="entry name" value="MetI-like"/>
    <property type="match status" value="1"/>
</dbReference>
<dbReference type="CDD" id="cd06261">
    <property type="entry name" value="TM_PBP2"/>
    <property type="match status" value="1"/>
</dbReference>
<evidence type="ECO:0000256" key="2">
    <source>
        <dbReference type="ARBA" id="ARBA00022448"/>
    </source>
</evidence>
<evidence type="ECO:0000256" key="5">
    <source>
        <dbReference type="ARBA" id="ARBA00022989"/>
    </source>
</evidence>
<keyword evidence="2 7" id="KW-0813">Transport</keyword>
<comment type="subcellular location">
    <subcellularLocation>
        <location evidence="1 7">Cell membrane</location>
        <topology evidence="1 7">Multi-pass membrane protein</topology>
    </subcellularLocation>
</comment>
<feature type="transmembrane region" description="Helical" evidence="7">
    <location>
        <begin position="263"/>
        <end position="283"/>
    </location>
</feature>
<evidence type="ECO:0000256" key="4">
    <source>
        <dbReference type="ARBA" id="ARBA00022692"/>
    </source>
</evidence>
<dbReference type="InterPro" id="IPR050366">
    <property type="entry name" value="BP-dependent_transpt_permease"/>
</dbReference>
<feature type="region of interest" description="Disordered" evidence="8">
    <location>
        <begin position="1"/>
        <end position="43"/>
    </location>
</feature>
<dbReference type="PANTHER" id="PTHR43386:SF1">
    <property type="entry name" value="D,D-DIPEPTIDE TRANSPORT SYSTEM PERMEASE PROTEIN DDPC-RELATED"/>
    <property type="match status" value="1"/>
</dbReference>
<feature type="domain" description="ABC transmembrane type-1" evidence="9">
    <location>
        <begin position="138"/>
        <end position="342"/>
    </location>
</feature>
<keyword evidence="3" id="KW-1003">Cell membrane</keyword>
<reference evidence="10 11" key="1">
    <citation type="submission" date="2020-07" db="EMBL/GenBank/DDBJ databases">
        <title>Sequencing the genomes of 1000 actinobacteria strains.</title>
        <authorList>
            <person name="Klenk H.-P."/>
        </authorList>
    </citation>
    <scope>NUCLEOTIDE SEQUENCE [LARGE SCALE GENOMIC DNA]</scope>
    <source>
        <strain evidence="10 11">DSM 24552</strain>
    </source>
</reference>
<dbReference type="Pfam" id="PF00528">
    <property type="entry name" value="BPD_transp_1"/>
    <property type="match status" value="1"/>
</dbReference>
<dbReference type="PANTHER" id="PTHR43386">
    <property type="entry name" value="OLIGOPEPTIDE TRANSPORT SYSTEM PERMEASE PROTEIN APPC"/>
    <property type="match status" value="1"/>
</dbReference>
<feature type="transmembrane region" description="Helical" evidence="7">
    <location>
        <begin position="144"/>
        <end position="166"/>
    </location>
</feature>
<comment type="caution">
    <text evidence="10">The sequence shown here is derived from an EMBL/GenBank/DDBJ whole genome shotgun (WGS) entry which is preliminary data.</text>
</comment>
<dbReference type="GO" id="GO:0005886">
    <property type="term" value="C:plasma membrane"/>
    <property type="evidence" value="ECO:0007669"/>
    <property type="project" value="UniProtKB-SubCell"/>
</dbReference>
<sequence>MSTPAGGTPLERESGATGAEPPTSGRAGRRDRKKEARTSAGVEGRSPLRIAADRLLHDKVALLCLVIVGIFVFLAVFAGVICDLVGVSLERGRPTEVLDITTLLPLEGPPNGGFDPDHPFGLAPQSGNDNLAFWLYGARTSLSVAGMATLFATLIGVTLGLLAGFLGGWVDRIVSFVIDFFLTIPFLLAALVLAPIINQRFAINPELYARVQFWGLVAILAGFGWMSVARLVRGEVLSLREREFVQAARVLGMPTRRILTKELLPNLAAPIVVSVSLMLPVFVASEAALAYLGLGITTGQSWGQTILRATQYFELYPLFLWQPLIGIVVLVIALNLLGDAIRDALDPKTRR</sequence>
<dbReference type="AlphaFoldDB" id="A0A7Y9RY67"/>
<evidence type="ECO:0000256" key="7">
    <source>
        <dbReference type="RuleBase" id="RU363032"/>
    </source>
</evidence>
<name>A0A7Y9RY67_9ACTN</name>
<feature type="transmembrane region" description="Helical" evidence="7">
    <location>
        <begin position="320"/>
        <end position="341"/>
    </location>
</feature>
<dbReference type="PROSITE" id="PS50928">
    <property type="entry name" value="ABC_TM1"/>
    <property type="match status" value="1"/>
</dbReference>
<organism evidence="10 11">
    <name type="scientific">Nocardioides perillae</name>
    <dbReference type="NCBI Taxonomy" id="1119534"/>
    <lineage>
        <taxon>Bacteria</taxon>
        <taxon>Bacillati</taxon>
        <taxon>Actinomycetota</taxon>
        <taxon>Actinomycetes</taxon>
        <taxon>Propionibacteriales</taxon>
        <taxon>Nocardioidaceae</taxon>
        <taxon>Nocardioides</taxon>
    </lineage>
</organism>
<dbReference type="Proteomes" id="UP000544110">
    <property type="component" value="Unassembled WGS sequence"/>
</dbReference>
<dbReference type="InterPro" id="IPR025966">
    <property type="entry name" value="OppC_N"/>
</dbReference>
<dbReference type="InterPro" id="IPR035906">
    <property type="entry name" value="MetI-like_sf"/>
</dbReference>
<evidence type="ECO:0000313" key="10">
    <source>
        <dbReference type="EMBL" id="NYG56090.1"/>
    </source>
</evidence>
<proteinExistence type="inferred from homology"/>
<accession>A0A7Y9RY67</accession>
<protein>
    <submittedName>
        <fullName evidence="10">Peptide/nickel transport system permease protein</fullName>
    </submittedName>
</protein>